<evidence type="ECO:0000313" key="3">
    <source>
        <dbReference type="Proteomes" id="UP000233365"/>
    </source>
</evidence>
<dbReference type="EMBL" id="PGTS01000003">
    <property type="protein sequence ID" value="PKR49839.1"/>
    <property type="molecule type" value="Genomic_DNA"/>
</dbReference>
<organism evidence="1 4">
    <name type="scientific">Thalassospira povalilytica</name>
    <dbReference type="NCBI Taxonomy" id="732237"/>
    <lineage>
        <taxon>Bacteria</taxon>
        <taxon>Pseudomonadati</taxon>
        <taxon>Pseudomonadota</taxon>
        <taxon>Alphaproteobacteria</taxon>
        <taxon>Rhodospirillales</taxon>
        <taxon>Thalassospiraceae</taxon>
        <taxon>Thalassospira</taxon>
    </lineage>
</organism>
<dbReference type="AlphaFoldDB" id="A0A8I1M5Q4"/>
<reference evidence="2 3" key="1">
    <citation type="submission" date="2017-11" db="EMBL/GenBank/DDBJ databases">
        <title>Biodiversity and function of Thalassospira species in the particle-attached aromatic-hydrocarbon-degrading consortia from the surface seawater of the China South Sea.</title>
        <authorList>
            <person name="Dong C."/>
            <person name="Liu R."/>
            <person name="Shao Z."/>
        </authorList>
    </citation>
    <scope>NUCLEOTIDE SEQUENCE [LARGE SCALE GENOMIC DNA]</scope>
    <source>
        <strain evidence="2 3">139Z-12</strain>
    </source>
</reference>
<keyword evidence="3" id="KW-1185">Reference proteome</keyword>
<dbReference type="Pfam" id="PF10636">
    <property type="entry name" value="hemP"/>
    <property type="match status" value="1"/>
</dbReference>
<reference evidence="1" key="2">
    <citation type="submission" date="2020-12" db="EMBL/GenBank/DDBJ databases">
        <title>Oil enriched cultivation method for isolating marine PHA-producing bacteria.</title>
        <authorList>
            <person name="Zheng W."/>
            <person name="Yu S."/>
            <person name="Huang Y."/>
        </authorList>
    </citation>
    <scope>NUCLEOTIDE SEQUENCE</scope>
    <source>
        <strain evidence="1">SY-2-3</strain>
    </source>
</reference>
<protein>
    <submittedName>
        <fullName evidence="1">Hemin uptake protein HemP</fullName>
    </submittedName>
</protein>
<gene>
    <name evidence="2" type="ORF">CU041_08850</name>
    <name evidence="1" type="ORF">JF547_02720</name>
</gene>
<evidence type="ECO:0000313" key="1">
    <source>
        <dbReference type="EMBL" id="MBN8195420.1"/>
    </source>
</evidence>
<sequence length="55" mass="6283">MPDIAAKSEKPGKTGQARQIQVEDLMGMDREIIILHQGDEYRLRMTSNNKLILTK</sequence>
<name>A0A8I1M5Q4_9PROT</name>
<dbReference type="Proteomes" id="UP000233365">
    <property type="component" value="Unassembled WGS sequence"/>
</dbReference>
<comment type="caution">
    <text evidence="1">The sequence shown here is derived from an EMBL/GenBank/DDBJ whole genome shotgun (WGS) entry which is preliminary data.</text>
</comment>
<dbReference type="RefSeq" id="WP_101246552.1">
    <property type="nucleotide sequence ID" value="NZ_JAEKJW010000001.1"/>
</dbReference>
<dbReference type="Proteomes" id="UP000664405">
    <property type="component" value="Unassembled WGS sequence"/>
</dbReference>
<dbReference type="InterPro" id="IPR019600">
    <property type="entry name" value="Hemin_uptake_protein_HemP"/>
</dbReference>
<evidence type="ECO:0000313" key="2">
    <source>
        <dbReference type="EMBL" id="PKR49839.1"/>
    </source>
</evidence>
<accession>A0A8I1M5Q4</accession>
<evidence type="ECO:0000313" key="4">
    <source>
        <dbReference type="Proteomes" id="UP000664405"/>
    </source>
</evidence>
<proteinExistence type="predicted"/>
<dbReference type="EMBL" id="JAEKJW010000001">
    <property type="protein sequence ID" value="MBN8195420.1"/>
    <property type="molecule type" value="Genomic_DNA"/>
</dbReference>
<dbReference type="Gene3D" id="2.10.70.10">
    <property type="entry name" value="Complement Module, domain 1"/>
    <property type="match status" value="1"/>
</dbReference>